<keyword evidence="8" id="KW-1185">Reference proteome</keyword>
<dbReference type="SUPFAM" id="SSF52833">
    <property type="entry name" value="Thioredoxin-like"/>
    <property type="match status" value="1"/>
</dbReference>
<evidence type="ECO:0000256" key="2">
    <source>
        <dbReference type="ARBA" id="ARBA00022748"/>
    </source>
</evidence>
<dbReference type="PANTHER" id="PTHR42852">
    <property type="entry name" value="THIOL:DISULFIDE INTERCHANGE PROTEIN DSBE"/>
    <property type="match status" value="1"/>
</dbReference>
<feature type="domain" description="Thioredoxin" evidence="6">
    <location>
        <begin position="26"/>
        <end position="167"/>
    </location>
</feature>
<feature type="signal peptide" evidence="5">
    <location>
        <begin position="1"/>
        <end position="17"/>
    </location>
</feature>
<keyword evidence="5" id="KW-0732">Signal</keyword>
<dbReference type="InterPro" id="IPR000866">
    <property type="entry name" value="AhpC/TSA"/>
</dbReference>
<dbReference type="InterPro" id="IPR017937">
    <property type="entry name" value="Thioredoxin_CS"/>
</dbReference>
<dbReference type="InterPro" id="IPR036249">
    <property type="entry name" value="Thioredoxin-like_sf"/>
</dbReference>
<evidence type="ECO:0000256" key="3">
    <source>
        <dbReference type="ARBA" id="ARBA00023157"/>
    </source>
</evidence>
<name>A0ABX7Q2K7_9BACT</name>
<accession>A0ABX7Q2K7</accession>
<dbReference type="PROSITE" id="PS00194">
    <property type="entry name" value="THIOREDOXIN_1"/>
    <property type="match status" value="1"/>
</dbReference>
<evidence type="ECO:0000256" key="4">
    <source>
        <dbReference type="ARBA" id="ARBA00023284"/>
    </source>
</evidence>
<organism evidence="7 8">
    <name type="scientific">Geobacter benzoatilyticus</name>
    <dbReference type="NCBI Taxonomy" id="2815309"/>
    <lineage>
        <taxon>Bacteria</taxon>
        <taxon>Pseudomonadati</taxon>
        <taxon>Thermodesulfobacteriota</taxon>
        <taxon>Desulfuromonadia</taxon>
        <taxon>Geobacterales</taxon>
        <taxon>Geobacteraceae</taxon>
        <taxon>Geobacter</taxon>
    </lineage>
</organism>
<comment type="subcellular location">
    <subcellularLocation>
        <location evidence="1">Cell envelope</location>
    </subcellularLocation>
</comment>
<dbReference type="PROSITE" id="PS51352">
    <property type="entry name" value="THIOREDOXIN_2"/>
    <property type="match status" value="1"/>
</dbReference>
<dbReference type="InterPro" id="IPR013766">
    <property type="entry name" value="Thioredoxin_domain"/>
</dbReference>
<dbReference type="InterPro" id="IPR050553">
    <property type="entry name" value="Thioredoxin_ResA/DsbE_sf"/>
</dbReference>
<dbReference type="Gene3D" id="3.40.30.10">
    <property type="entry name" value="Glutaredoxin"/>
    <property type="match status" value="1"/>
</dbReference>
<reference evidence="7 8" key="1">
    <citation type="submission" date="2021-03" db="EMBL/GenBank/DDBJ databases">
        <title>Geobacter metallireducens gen. nov. sp. nov., a microorganism capable of coupling the complete oxidation of organic compounds to the reduction of iron and other metals.</title>
        <authorList>
            <person name="Li Y."/>
        </authorList>
    </citation>
    <scope>NUCLEOTIDE SEQUENCE [LARGE SCALE GENOMIC DNA]</scope>
    <source>
        <strain evidence="7 8">Jerry-YX</strain>
    </source>
</reference>
<evidence type="ECO:0000313" key="8">
    <source>
        <dbReference type="Proteomes" id="UP000663651"/>
    </source>
</evidence>
<gene>
    <name evidence="7" type="ORF">JZM60_16305</name>
</gene>
<dbReference type="CDD" id="cd02966">
    <property type="entry name" value="TlpA_like_family"/>
    <property type="match status" value="1"/>
</dbReference>
<dbReference type="Proteomes" id="UP000663651">
    <property type="component" value="Chromosome"/>
</dbReference>
<evidence type="ECO:0000256" key="1">
    <source>
        <dbReference type="ARBA" id="ARBA00004196"/>
    </source>
</evidence>
<dbReference type="PROSITE" id="PS51257">
    <property type="entry name" value="PROKAR_LIPOPROTEIN"/>
    <property type="match status" value="1"/>
</dbReference>
<dbReference type="EMBL" id="CP071382">
    <property type="protein sequence ID" value="QSV45652.1"/>
    <property type="molecule type" value="Genomic_DNA"/>
</dbReference>
<evidence type="ECO:0000259" key="6">
    <source>
        <dbReference type="PROSITE" id="PS51352"/>
    </source>
</evidence>
<keyword evidence="4" id="KW-0676">Redox-active center</keyword>
<sequence length="170" mass="18386">MKRTLLILLLFALMSLAGCTKEAKPPVEGGPAVDLTLNALNGEKVTLSELKGKVVILNFWATWCPPCRQEIPSMMRLNTAMAGKPFRMLCVSIDDGGKEAVEKFFSTTGFNLPAFLDTDKRAGALYGITGVPETFIIDANGVILKKIVGAIEWDNPQVIAFLNDAVAKAK</sequence>
<evidence type="ECO:0000313" key="7">
    <source>
        <dbReference type="EMBL" id="QSV45652.1"/>
    </source>
</evidence>
<keyword evidence="3" id="KW-1015">Disulfide bond</keyword>
<dbReference type="RefSeq" id="WP_207163445.1">
    <property type="nucleotide sequence ID" value="NZ_CP071382.1"/>
</dbReference>
<protein>
    <submittedName>
        <fullName evidence="7">TlpA family protein disulfide reductase</fullName>
    </submittedName>
</protein>
<feature type="chain" id="PRO_5046916765" evidence="5">
    <location>
        <begin position="18"/>
        <end position="170"/>
    </location>
</feature>
<keyword evidence="2" id="KW-0201">Cytochrome c-type biogenesis</keyword>
<proteinExistence type="predicted"/>
<dbReference type="PANTHER" id="PTHR42852:SF6">
    <property type="entry name" value="THIOL:DISULFIDE INTERCHANGE PROTEIN DSBE"/>
    <property type="match status" value="1"/>
</dbReference>
<evidence type="ECO:0000256" key="5">
    <source>
        <dbReference type="SAM" id="SignalP"/>
    </source>
</evidence>
<dbReference type="Pfam" id="PF00578">
    <property type="entry name" value="AhpC-TSA"/>
    <property type="match status" value="1"/>
</dbReference>